<dbReference type="PIRSF" id="PIRSF029218">
    <property type="entry name" value="ParE"/>
    <property type="match status" value="1"/>
</dbReference>
<dbReference type="InterPro" id="IPR007712">
    <property type="entry name" value="RelE/ParE_toxin"/>
</dbReference>
<evidence type="ECO:0000256" key="3">
    <source>
        <dbReference type="PIRNR" id="PIRNR029218"/>
    </source>
</evidence>
<evidence type="ECO:0000256" key="2">
    <source>
        <dbReference type="ARBA" id="ARBA00022649"/>
    </source>
</evidence>
<accession>A0A1M4VFC9</accession>
<dbReference type="PANTHER" id="PTHR33755">
    <property type="entry name" value="TOXIN PARE1-RELATED"/>
    <property type="match status" value="1"/>
</dbReference>
<dbReference type="STRING" id="1155689.SAMN05444278_10427"/>
<proteinExistence type="inferred from homology"/>
<name>A0A1M4VFC9_9FLAO</name>
<dbReference type="Pfam" id="PF05016">
    <property type="entry name" value="ParE_toxin"/>
    <property type="match status" value="1"/>
</dbReference>
<evidence type="ECO:0000256" key="1">
    <source>
        <dbReference type="ARBA" id="ARBA00006226"/>
    </source>
</evidence>
<dbReference type="Gene3D" id="3.30.2310.20">
    <property type="entry name" value="RelE-like"/>
    <property type="match status" value="1"/>
</dbReference>
<sequence>MMNYKISEEANRDIENIWVYTFENWSLEQADRYLNLIIDEIEYLTKNPHSGKDYGQIRKGYFRSLVKSHFIFYKINLKNEQIEIIRILHQRMDIESRLNE</sequence>
<keyword evidence="2" id="KW-1277">Toxin-antitoxin system</keyword>
<dbReference type="Proteomes" id="UP000184462">
    <property type="component" value="Unassembled WGS sequence"/>
</dbReference>
<dbReference type="InterPro" id="IPR028344">
    <property type="entry name" value="ParE1/4"/>
</dbReference>
<organism evidence="4 5">
    <name type="scientific">Psychroflexus salarius</name>
    <dbReference type="NCBI Taxonomy" id="1155689"/>
    <lineage>
        <taxon>Bacteria</taxon>
        <taxon>Pseudomonadati</taxon>
        <taxon>Bacteroidota</taxon>
        <taxon>Flavobacteriia</taxon>
        <taxon>Flavobacteriales</taxon>
        <taxon>Flavobacteriaceae</taxon>
        <taxon>Psychroflexus</taxon>
    </lineage>
</organism>
<dbReference type="EMBL" id="FQTW01000004">
    <property type="protein sequence ID" value="SHE67550.1"/>
    <property type="molecule type" value="Genomic_DNA"/>
</dbReference>
<comment type="similarity">
    <text evidence="1 3">Belongs to the RelE toxin family.</text>
</comment>
<dbReference type="AlphaFoldDB" id="A0A1M4VFC9"/>
<keyword evidence="5" id="KW-1185">Reference proteome</keyword>
<dbReference type="PANTHER" id="PTHR33755:SF9">
    <property type="entry name" value="TOXIN PARE1"/>
    <property type="match status" value="1"/>
</dbReference>
<evidence type="ECO:0000313" key="5">
    <source>
        <dbReference type="Proteomes" id="UP000184462"/>
    </source>
</evidence>
<reference evidence="4 5" key="1">
    <citation type="submission" date="2016-11" db="EMBL/GenBank/DDBJ databases">
        <authorList>
            <person name="Jaros S."/>
            <person name="Januszkiewicz K."/>
            <person name="Wedrychowicz H."/>
        </authorList>
    </citation>
    <scope>NUCLEOTIDE SEQUENCE [LARGE SCALE GENOMIC DNA]</scope>
    <source>
        <strain evidence="4 5">DSM 25661</strain>
    </source>
</reference>
<gene>
    <name evidence="4" type="ORF">SAMN05444278_10427</name>
</gene>
<dbReference type="InterPro" id="IPR051803">
    <property type="entry name" value="TA_system_RelE-like_toxin"/>
</dbReference>
<dbReference type="InterPro" id="IPR035093">
    <property type="entry name" value="RelE/ParE_toxin_dom_sf"/>
</dbReference>
<dbReference type="RefSeq" id="WP_317041051.1">
    <property type="nucleotide sequence ID" value="NZ_FQTW01000004.1"/>
</dbReference>
<protein>
    <recommendedName>
        <fullName evidence="3">Toxin</fullName>
    </recommendedName>
</protein>
<evidence type="ECO:0000313" key="4">
    <source>
        <dbReference type="EMBL" id="SHE67550.1"/>
    </source>
</evidence>